<dbReference type="AlphaFoldDB" id="A0A2K2FUR9"/>
<organism evidence="1 2">
    <name type="scientific">Novosphingobium guangzhouense</name>
    <dbReference type="NCBI Taxonomy" id="1850347"/>
    <lineage>
        <taxon>Bacteria</taxon>
        <taxon>Pseudomonadati</taxon>
        <taxon>Pseudomonadota</taxon>
        <taxon>Alphaproteobacteria</taxon>
        <taxon>Sphingomonadales</taxon>
        <taxon>Sphingomonadaceae</taxon>
        <taxon>Novosphingobium</taxon>
    </lineage>
</organism>
<sequence length="132" mass="14835">MLFEEALTERLEGDSGVHELVAQRIHWGIRPADGELPCIVVTILADMRDQHLDGFNSLWETRVQTDCYAASRLQAAQLREAVIGAVVPAVEMSGHRFDRAHINLIADRGDDGTGKYTHRQLIDLNFWHGTTE</sequence>
<keyword evidence="2" id="KW-1185">Reference proteome</keyword>
<evidence type="ECO:0000313" key="2">
    <source>
        <dbReference type="Proteomes" id="UP000236327"/>
    </source>
</evidence>
<dbReference type="OrthoDB" id="7510338at2"/>
<dbReference type="Proteomes" id="UP000236327">
    <property type="component" value="Unassembled WGS sequence"/>
</dbReference>
<protein>
    <recommendedName>
        <fullName evidence="3">DUF3168 domain-containing protein</fullName>
    </recommendedName>
</protein>
<dbReference type="Pfam" id="PF11367">
    <property type="entry name" value="Tail_completion_gp17"/>
    <property type="match status" value="1"/>
</dbReference>
<gene>
    <name evidence="1" type="ORF">A8V01_09050</name>
</gene>
<dbReference type="EMBL" id="LYMM01000073">
    <property type="protein sequence ID" value="PNU02516.1"/>
    <property type="molecule type" value="Genomic_DNA"/>
</dbReference>
<accession>A0A2K2FUR9</accession>
<evidence type="ECO:0000313" key="1">
    <source>
        <dbReference type="EMBL" id="PNU02516.1"/>
    </source>
</evidence>
<dbReference type="InterPro" id="IPR021508">
    <property type="entry name" value="Gp17-like"/>
</dbReference>
<evidence type="ECO:0008006" key="3">
    <source>
        <dbReference type="Google" id="ProtNLM"/>
    </source>
</evidence>
<name>A0A2K2FUR9_9SPHN</name>
<comment type="caution">
    <text evidence="1">The sequence shown here is derived from an EMBL/GenBank/DDBJ whole genome shotgun (WGS) entry which is preliminary data.</text>
</comment>
<reference evidence="1 2" key="1">
    <citation type="submission" date="2016-05" db="EMBL/GenBank/DDBJ databases">
        <title>Complete genome sequence of Novosphingobium guangzhouense SA925(T).</title>
        <authorList>
            <person name="Sha S."/>
        </authorList>
    </citation>
    <scope>NUCLEOTIDE SEQUENCE [LARGE SCALE GENOMIC DNA]</scope>
    <source>
        <strain evidence="1 2">SA925</strain>
    </source>
</reference>
<dbReference type="RefSeq" id="WP_103098685.1">
    <property type="nucleotide sequence ID" value="NZ_LYMM01000073.1"/>
</dbReference>
<proteinExistence type="predicted"/>